<evidence type="ECO:0000313" key="10">
    <source>
        <dbReference type="EMBL" id="SDJ68943.1"/>
    </source>
</evidence>
<comment type="cofactor">
    <cofactor evidence="1 9">
        <name>pyridoxal 5'-phosphate</name>
        <dbReference type="ChEBI" id="CHEBI:597326"/>
    </cofactor>
</comment>
<dbReference type="GO" id="GO:0019346">
    <property type="term" value="P:transsulfuration"/>
    <property type="evidence" value="ECO:0007669"/>
    <property type="project" value="InterPro"/>
</dbReference>
<evidence type="ECO:0000256" key="1">
    <source>
        <dbReference type="ARBA" id="ARBA00001933"/>
    </source>
</evidence>
<evidence type="ECO:0000313" key="11">
    <source>
        <dbReference type="Proteomes" id="UP000199225"/>
    </source>
</evidence>
<evidence type="ECO:0000256" key="8">
    <source>
        <dbReference type="PIRSR" id="PIRSR001434-2"/>
    </source>
</evidence>
<dbReference type="Proteomes" id="UP000199225">
    <property type="component" value="Unassembled WGS sequence"/>
</dbReference>
<dbReference type="RefSeq" id="WP_093194544.1">
    <property type="nucleotide sequence ID" value="NZ_FNEV01000010.1"/>
</dbReference>
<dbReference type="AlphaFoldDB" id="A0A1G8VST1"/>
<evidence type="ECO:0000256" key="6">
    <source>
        <dbReference type="ARBA" id="ARBA00048780"/>
    </source>
</evidence>
<dbReference type="GO" id="GO:0030170">
    <property type="term" value="F:pyridoxal phosphate binding"/>
    <property type="evidence" value="ECO:0007669"/>
    <property type="project" value="InterPro"/>
</dbReference>
<dbReference type="STRING" id="86666.SAMN04490247_2871"/>
<dbReference type="InterPro" id="IPR015422">
    <property type="entry name" value="PyrdxlP-dep_Trfase_small"/>
</dbReference>
<evidence type="ECO:0000256" key="3">
    <source>
        <dbReference type="ARBA" id="ARBA00022898"/>
    </source>
</evidence>
<comment type="catalytic activity">
    <reaction evidence="7">
        <text>L-methionine + H2O = methanethiol + 2-oxobutanoate + NH4(+)</text>
        <dbReference type="Rhea" id="RHEA:23800"/>
        <dbReference type="ChEBI" id="CHEBI:15377"/>
        <dbReference type="ChEBI" id="CHEBI:16007"/>
        <dbReference type="ChEBI" id="CHEBI:16763"/>
        <dbReference type="ChEBI" id="CHEBI:28938"/>
        <dbReference type="ChEBI" id="CHEBI:57844"/>
        <dbReference type="EC" id="4.4.1.11"/>
    </reaction>
    <physiologicalReaction direction="left-to-right" evidence="7">
        <dbReference type="Rhea" id="RHEA:23801"/>
    </physiologicalReaction>
</comment>
<dbReference type="Gene3D" id="3.40.640.10">
    <property type="entry name" value="Type I PLP-dependent aspartate aminotransferase-like (Major domain)"/>
    <property type="match status" value="1"/>
</dbReference>
<gene>
    <name evidence="10" type="ORF">SAMN04490247_2871</name>
</gene>
<feature type="modified residue" description="N6-(pyridoxal phosphate)lysine" evidence="8">
    <location>
        <position position="206"/>
    </location>
</feature>
<dbReference type="InterPro" id="IPR015421">
    <property type="entry name" value="PyrdxlP-dep_Trfase_major"/>
</dbReference>
<dbReference type="SUPFAM" id="SSF53383">
    <property type="entry name" value="PLP-dependent transferases"/>
    <property type="match status" value="1"/>
</dbReference>
<evidence type="ECO:0000256" key="7">
    <source>
        <dbReference type="ARBA" id="ARBA00052699"/>
    </source>
</evidence>
<dbReference type="GO" id="GO:0018826">
    <property type="term" value="F:methionine gamma-lyase activity"/>
    <property type="evidence" value="ECO:0007669"/>
    <property type="project" value="UniProtKB-EC"/>
</dbReference>
<reference evidence="11" key="1">
    <citation type="submission" date="2016-10" db="EMBL/GenBank/DDBJ databases">
        <authorList>
            <person name="Varghese N."/>
            <person name="Submissions S."/>
        </authorList>
    </citation>
    <scope>NUCLEOTIDE SEQUENCE [LARGE SCALE GENOMIC DNA]</scope>
    <source>
        <strain evidence="11">DSM 4771</strain>
    </source>
</reference>
<comment type="similarity">
    <text evidence="2 9">Belongs to the trans-sulfuration enzymes family.</text>
</comment>
<dbReference type="Gene3D" id="3.90.1150.10">
    <property type="entry name" value="Aspartate Aminotransferase, domain 1"/>
    <property type="match status" value="1"/>
</dbReference>
<dbReference type="InterPro" id="IPR000277">
    <property type="entry name" value="Cys/Met-Metab_PyrdxlP-dep_enz"/>
</dbReference>
<dbReference type="EMBL" id="FNEV01000010">
    <property type="protein sequence ID" value="SDJ68943.1"/>
    <property type="molecule type" value="Genomic_DNA"/>
</dbReference>
<dbReference type="OrthoDB" id="9803887at2"/>
<dbReference type="InterPro" id="IPR054542">
    <property type="entry name" value="Cys_met_metab_PP"/>
</dbReference>
<sequence>MKQSSFFTKVVHHKADQSAALHSKATPIYQTSAFTFKDLDDLEKYYEGDTSYLYSRERNPNPEELADGVALLEEAEAGVSAASGMAAIFAGILSVVKPGDHIIAAEDVYGGTHNLLTNELPALGVEVTMTSFHDPESVKGEVRTNTKLIYSESVTNPFLRVEDIKGLVQIAEKNELKVMIDNTFATPYILQPLNDGADLVVHSATKYLGGHSDATAGVLVGERELVDKARKKIVSLGSNLSPFEAWLTYRGTKTLGIRMEKQSGNAKALSEAMKKHANVEKVFYPEYVSDAGNGAIVTVALTKDVDMNTFYRALGWIKIVPSLAGVETTVSVPSRTSHRTLSPEDKERFGIDDHVVRVSVGIESAEDIIAQLEQSIEASK</sequence>
<proteinExistence type="inferred from homology"/>
<dbReference type="CDD" id="cd00614">
    <property type="entry name" value="CGS_like"/>
    <property type="match status" value="1"/>
</dbReference>
<dbReference type="PANTHER" id="PTHR11808:SF80">
    <property type="entry name" value="CYSTATHIONINE GAMMA-LYASE"/>
    <property type="match status" value="1"/>
</dbReference>
<dbReference type="Pfam" id="PF01053">
    <property type="entry name" value="Cys_Met_Meta_PP"/>
    <property type="match status" value="1"/>
</dbReference>
<keyword evidence="3 8" id="KW-0663">Pyridoxal phosphate</keyword>
<evidence type="ECO:0000256" key="4">
    <source>
        <dbReference type="ARBA" id="ARBA00047175"/>
    </source>
</evidence>
<dbReference type="GO" id="GO:0005737">
    <property type="term" value="C:cytoplasm"/>
    <property type="evidence" value="ECO:0007669"/>
    <property type="project" value="TreeGrafter"/>
</dbReference>
<dbReference type="FunFam" id="3.40.640.10:FF:000046">
    <property type="entry name" value="Cystathionine gamma-lyase"/>
    <property type="match status" value="1"/>
</dbReference>
<evidence type="ECO:0000256" key="2">
    <source>
        <dbReference type="ARBA" id="ARBA00009077"/>
    </source>
</evidence>
<protein>
    <recommendedName>
        <fullName evidence="4">homocysteine desulfhydrase</fullName>
        <ecNumber evidence="4">4.4.1.2</ecNumber>
    </recommendedName>
    <alternativeName>
        <fullName evidence="5">Homocysteine desulfhydrase</fullName>
    </alternativeName>
</protein>
<comment type="catalytic activity">
    <reaction evidence="6">
        <text>L-homocysteine + H2O = 2-oxobutanoate + hydrogen sulfide + NH4(+) + H(+)</text>
        <dbReference type="Rhea" id="RHEA:14501"/>
        <dbReference type="ChEBI" id="CHEBI:15377"/>
        <dbReference type="ChEBI" id="CHEBI:15378"/>
        <dbReference type="ChEBI" id="CHEBI:16763"/>
        <dbReference type="ChEBI" id="CHEBI:28938"/>
        <dbReference type="ChEBI" id="CHEBI:29919"/>
        <dbReference type="ChEBI" id="CHEBI:58199"/>
        <dbReference type="EC" id="4.4.1.2"/>
    </reaction>
    <physiologicalReaction direction="left-to-right" evidence="6">
        <dbReference type="Rhea" id="RHEA:14502"/>
    </physiologicalReaction>
</comment>
<dbReference type="PIRSF" id="PIRSF001434">
    <property type="entry name" value="CGS"/>
    <property type="match status" value="1"/>
</dbReference>
<dbReference type="PROSITE" id="PS00868">
    <property type="entry name" value="CYS_MET_METAB_PP"/>
    <property type="match status" value="1"/>
</dbReference>
<keyword evidence="11" id="KW-1185">Reference proteome</keyword>
<accession>A0A1G8VST1</accession>
<dbReference type="PANTHER" id="PTHR11808">
    <property type="entry name" value="TRANS-SULFURATION ENZYME FAMILY MEMBER"/>
    <property type="match status" value="1"/>
</dbReference>
<dbReference type="EC" id="4.4.1.2" evidence="4"/>
<evidence type="ECO:0000256" key="9">
    <source>
        <dbReference type="RuleBase" id="RU362118"/>
    </source>
</evidence>
<evidence type="ECO:0000256" key="5">
    <source>
        <dbReference type="ARBA" id="ARBA00047199"/>
    </source>
</evidence>
<organism evidence="10 11">
    <name type="scientific">Salimicrobium halophilum</name>
    <dbReference type="NCBI Taxonomy" id="86666"/>
    <lineage>
        <taxon>Bacteria</taxon>
        <taxon>Bacillati</taxon>
        <taxon>Bacillota</taxon>
        <taxon>Bacilli</taxon>
        <taxon>Bacillales</taxon>
        <taxon>Bacillaceae</taxon>
        <taxon>Salimicrobium</taxon>
    </lineage>
</organism>
<name>A0A1G8VST1_9BACI</name>
<dbReference type="GO" id="GO:0047982">
    <property type="term" value="F:homocysteine desulfhydrase activity"/>
    <property type="evidence" value="ECO:0007669"/>
    <property type="project" value="UniProtKB-EC"/>
</dbReference>
<keyword evidence="10" id="KW-0456">Lyase</keyword>
<dbReference type="InterPro" id="IPR015424">
    <property type="entry name" value="PyrdxlP-dep_Trfase"/>
</dbReference>